<dbReference type="AlphaFoldDB" id="A0A838XT14"/>
<evidence type="ECO:0000313" key="4">
    <source>
        <dbReference type="Proteomes" id="UP000559404"/>
    </source>
</evidence>
<dbReference type="InterPro" id="IPR006860">
    <property type="entry name" value="FecR"/>
</dbReference>
<evidence type="ECO:0000256" key="1">
    <source>
        <dbReference type="SAM" id="SignalP"/>
    </source>
</evidence>
<organism evidence="3 4">
    <name type="scientific">Stappia taiwanensis</name>
    <dbReference type="NCBI Taxonomy" id="992267"/>
    <lineage>
        <taxon>Bacteria</taxon>
        <taxon>Pseudomonadati</taxon>
        <taxon>Pseudomonadota</taxon>
        <taxon>Alphaproteobacteria</taxon>
        <taxon>Hyphomicrobiales</taxon>
        <taxon>Stappiaceae</taxon>
        <taxon>Stappia</taxon>
    </lineage>
</organism>
<reference evidence="3 4" key="1">
    <citation type="submission" date="2020-07" db="EMBL/GenBank/DDBJ databases">
        <authorList>
            <person name="Li M."/>
        </authorList>
    </citation>
    <scope>NUCLEOTIDE SEQUENCE [LARGE SCALE GENOMIC DNA]</scope>
    <source>
        <strain evidence="3 4">DSM 23284</strain>
    </source>
</reference>
<dbReference type="Pfam" id="PF04773">
    <property type="entry name" value="FecR"/>
    <property type="match status" value="1"/>
</dbReference>
<evidence type="ECO:0000313" key="3">
    <source>
        <dbReference type="EMBL" id="MBA4613502.1"/>
    </source>
</evidence>
<dbReference type="Proteomes" id="UP000559404">
    <property type="component" value="Unassembled WGS sequence"/>
</dbReference>
<dbReference type="RefSeq" id="WP_181761701.1">
    <property type="nucleotide sequence ID" value="NZ_BMCR01000004.1"/>
</dbReference>
<proteinExistence type="predicted"/>
<feature type="signal peptide" evidence="1">
    <location>
        <begin position="1"/>
        <end position="31"/>
    </location>
</feature>
<dbReference type="EMBL" id="JACEON010000020">
    <property type="protein sequence ID" value="MBA4613502.1"/>
    <property type="molecule type" value="Genomic_DNA"/>
</dbReference>
<keyword evidence="4" id="KW-1185">Reference proteome</keyword>
<gene>
    <name evidence="3" type="ORF">H1W37_17730</name>
</gene>
<reference evidence="3 4" key="2">
    <citation type="submission" date="2020-08" db="EMBL/GenBank/DDBJ databases">
        <title>Stappia taiwanensis sp. nov., isolated from a coastal thermal spring.</title>
        <authorList>
            <person name="Kampfer P."/>
        </authorList>
    </citation>
    <scope>NUCLEOTIDE SEQUENCE [LARGE SCALE GENOMIC DNA]</scope>
    <source>
        <strain evidence="3 4">DSM 23284</strain>
    </source>
</reference>
<sequence>MRRRCSLRLSRAAILLLPALLVAGSAAGARAENGVGVASAVDQSARSQRGAGPLKTVRIGKTLFQNERIRTGGKGLVQILLADGSNFLIGRNSDLVIDEFVYQPAGNSRMIATFGKGVARYVGGKLSKRRGGVTIRTRQGTIGVRGGMANLLDDGDRSIYSFLFGKDLTFVGRDGRKLRVYRPGFAIEASGGAGRVIRTPPSMIREVAQLLTGRGGSGRPPSEAALQHFSSVNSAMPPQPGQPIPAPVILSNPRRAPDGYVDYNRASQAYAGPRKVLCTYGC</sequence>
<name>A0A838XT14_9HYPH</name>
<evidence type="ECO:0000259" key="2">
    <source>
        <dbReference type="Pfam" id="PF04773"/>
    </source>
</evidence>
<keyword evidence="1" id="KW-0732">Signal</keyword>
<protein>
    <submittedName>
        <fullName evidence="3">FecR domain-containing protein</fullName>
    </submittedName>
</protein>
<feature type="chain" id="PRO_5032888603" evidence="1">
    <location>
        <begin position="32"/>
        <end position="282"/>
    </location>
</feature>
<feature type="domain" description="FecR protein" evidence="2">
    <location>
        <begin position="68"/>
        <end position="163"/>
    </location>
</feature>
<comment type="caution">
    <text evidence="3">The sequence shown here is derived from an EMBL/GenBank/DDBJ whole genome shotgun (WGS) entry which is preliminary data.</text>
</comment>
<accession>A0A838XT14</accession>